<dbReference type="InterPro" id="IPR052030">
    <property type="entry name" value="Peptidase_M20/M20A_hydrolases"/>
</dbReference>
<feature type="domain" description="Peptidase M20 dimerisation" evidence="2">
    <location>
        <begin position="172"/>
        <end position="256"/>
    </location>
</feature>
<dbReference type="Gene3D" id="3.40.630.10">
    <property type="entry name" value="Zn peptidases"/>
    <property type="match status" value="1"/>
</dbReference>
<proteinExistence type="inferred from homology"/>
<dbReference type="Gene3D" id="3.30.70.360">
    <property type="match status" value="1"/>
</dbReference>
<dbReference type="InterPro" id="IPR017439">
    <property type="entry name" value="Amidohydrolase"/>
</dbReference>
<dbReference type="Pfam" id="PF07687">
    <property type="entry name" value="M20_dimer"/>
    <property type="match status" value="1"/>
</dbReference>
<evidence type="ECO:0000313" key="4">
    <source>
        <dbReference type="Proteomes" id="UP001058072"/>
    </source>
</evidence>
<dbReference type="GO" id="GO:0071713">
    <property type="term" value="F:para-aminobenzoyl-glutamate hydrolase activity"/>
    <property type="evidence" value="ECO:0007669"/>
    <property type="project" value="TreeGrafter"/>
</dbReference>
<dbReference type="GO" id="GO:0046657">
    <property type="term" value="P:folic acid catabolic process"/>
    <property type="evidence" value="ECO:0007669"/>
    <property type="project" value="TreeGrafter"/>
</dbReference>
<evidence type="ECO:0000256" key="1">
    <source>
        <dbReference type="PIRNR" id="PIRNR037226"/>
    </source>
</evidence>
<dbReference type="AlphaFoldDB" id="A0A9Q9FFX9"/>
<evidence type="ECO:0000313" key="3">
    <source>
        <dbReference type="EMBL" id="UUF09102.1"/>
    </source>
</evidence>
<protein>
    <recommendedName>
        <fullName evidence="1">Peptidase M20 domain-containing protein 2</fullName>
    </recommendedName>
</protein>
<dbReference type="SUPFAM" id="SSF55031">
    <property type="entry name" value="Bacterial exopeptidase dimerisation domain"/>
    <property type="match status" value="1"/>
</dbReference>
<dbReference type="InterPro" id="IPR011650">
    <property type="entry name" value="Peptidase_M20_dimer"/>
</dbReference>
<dbReference type="RefSeq" id="WP_212724359.1">
    <property type="nucleotide sequence ID" value="NZ_CP071250.1"/>
</dbReference>
<name>A0A9Q9FFX9_9FIRM</name>
<dbReference type="SUPFAM" id="SSF53187">
    <property type="entry name" value="Zn-dependent exopeptidases"/>
    <property type="match status" value="1"/>
</dbReference>
<dbReference type="InterPro" id="IPR017144">
    <property type="entry name" value="Xaa-Arg_dipeptidase"/>
</dbReference>
<dbReference type="Proteomes" id="UP001058072">
    <property type="component" value="Chromosome"/>
</dbReference>
<dbReference type="CDD" id="cd05672">
    <property type="entry name" value="M20_ACY1L2-like"/>
    <property type="match status" value="1"/>
</dbReference>
<sequence length="376" mass="40243">MKKELLSIGESLKERLVDMNRFIHDNPELGNQEYKAVEKLTTFLKEHDFEIKCPVAGLDTAFEAVYDSGKPGLSVAYLCEYDALPELGHGCGHNMIGVISAGAGVALSKVIDEIGGKVYVFGTPAEETNGAKVTMTEAGLFNKMDAVMMVHPSGFTTESGTSLAMEALQFDYTGRPSHAAASPENGINALNAVIQLFNGVDALRQHVTPDVRMHGIITNGGVAANIVPEHATAQFYIRAATKEYLAVVKEKVLGIAQGAALMTGATLEVSNYELSYDDLKTNAVLSETFNENLRSLGITEIHKHRKGTGSVDIGNISNVCPTIHPYIGIADCEITGHSQQMVDATVTDLAHDRLITAAVALAYTGYDVLSGAIKLK</sequence>
<organism evidence="3 4">
    <name type="scientific">Turicibacter bilis</name>
    <dbReference type="NCBI Taxonomy" id="2735723"/>
    <lineage>
        <taxon>Bacteria</taxon>
        <taxon>Bacillati</taxon>
        <taxon>Bacillota</taxon>
        <taxon>Erysipelotrichia</taxon>
        <taxon>Erysipelotrichales</taxon>
        <taxon>Turicibacteraceae</taxon>
        <taxon>Turicibacter</taxon>
    </lineage>
</organism>
<dbReference type="InterPro" id="IPR036264">
    <property type="entry name" value="Bact_exopeptidase_dim_dom"/>
</dbReference>
<dbReference type="PANTHER" id="PTHR30575">
    <property type="entry name" value="PEPTIDASE M20"/>
    <property type="match status" value="1"/>
</dbReference>
<evidence type="ECO:0000259" key="2">
    <source>
        <dbReference type="Pfam" id="PF07687"/>
    </source>
</evidence>
<dbReference type="PIRSF" id="PIRSF037226">
    <property type="entry name" value="Amidohydrolase_ACY1L2_prd"/>
    <property type="match status" value="1"/>
</dbReference>
<dbReference type="Pfam" id="PF01546">
    <property type="entry name" value="Peptidase_M20"/>
    <property type="match status" value="1"/>
</dbReference>
<dbReference type="GO" id="GO:0016805">
    <property type="term" value="F:dipeptidase activity"/>
    <property type="evidence" value="ECO:0007669"/>
    <property type="project" value="InterPro"/>
</dbReference>
<accession>A0A9Q9FFX9</accession>
<dbReference type="EMBL" id="CP071250">
    <property type="protein sequence ID" value="UUF09102.1"/>
    <property type="molecule type" value="Genomic_DNA"/>
</dbReference>
<gene>
    <name evidence="3" type="ORF">J0J70_03680</name>
</gene>
<dbReference type="InterPro" id="IPR002933">
    <property type="entry name" value="Peptidase_M20"/>
</dbReference>
<reference evidence="3" key="1">
    <citation type="submission" date="2021-03" db="EMBL/GenBank/DDBJ databases">
        <title>Comparative Genomics and Metabolomics in the genus Turicibacter.</title>
        <authorList>
            <person name="Maki J."/>
            <person name="Looft T."/>
        </authorList>
    </citation>
    <scope>NUCLEOTIDE SEQUENCE</scope>
    <source>
        <strain evidence="3">ISU324</strain>
    </source>
</reference>
<dbReference type="NCBIfam" id="TIGR01891">
    <property type="entry name" value="amidohydrolases"/>
    <property type="match status" value="1"/>
</dbReference>
<dbReference type="GO" id="GO:0005737">
    <property type="term" value="C:cytoplasm"/>
    <property type="evidence" value="ECO:0007669"/>
    <property type="project" value="TreeGrafter"/>
</dbReference>
<dbReference type="PANTHER" id="PTHR30575:SF0">
    <property type="entry name" value="XAA-ARG DIPEPTIDASE"/>
    <property type="match status" value="1"/>
</dbReference>
<comment type="similarity">
    <text evidence="1">Belongs to the peptidase M20A family.</text>
</comment>
<dbReference type="FunFam" id="3.30.70.360:FF:000004">
    <property type="entry name" value="Peptidase M20 domain-containing protein 2"/>
    <property type="match status" value="1"/>
</dbReference>